<keyword evidence="2" id="KW-1185">Reference proteome</keyword>
<dbReference type="EMBL" id="FMZX01000001">
    <property type="protein sequence ID" value="SDC32224.1"/>
    <property type="molecule type" value="Genomic_DNA"/>
</dbReference>
<dbReference type="SUPFAM" id="SSF55298">
    <property type="entry name" value="YjgF-like"/>
    <property type="match status" value="1"/>
</dbReference>
<dbReference type="STRING" id="938405.SAMN02927895_00762"/>
<dbReference type="Pfam" id="PF01042">
    <property type="entry name" value="Ribonuc_L-PSP"/>
    <property type="match status" value="1"/>
</dbReference>
<dbReference type="CDD" id="cd00448">
    <property type="entry name" value="YjgF_YER057c_UK114_family"/>
    <property type="match status" value="1"/>
</dbReference>
<dbReference type="PANTHER" id="PTHR11803">
    <property type="entry name" value="2-IMINOBUTANOATE/2-IMINOPROPANOATE DEAMINASE RIDA"/>
    <property type="match status" value="1"/>
</dbReference>
<evidence type="ECO:0000313" key="1">
    <source>
        <dbReference type="EMBL" id="SDC32224.1"/>
    </source>
</evidence>
<accession>A0A1G6KMM7</accession>
<sequence length="129" mass="13782">MADIARFAPPRDGRPFPPLSVAVRHERTLYVSGIGPFAPDGTLAAGDFAAQFAEVMKSLHAILAEAGTDITRVIKTNVLLTRAEDVREMNRLYAAAFPAGHLPARTTCVVAALPVPEFLLEIECVVALG</sequence>
<dbReference type="PANTHER" id="PTHR11803:SF39">
    <property type="entry name" value="2-IMINOBUTANOATE_2-IMINOPROPANOATE DEAMINASE"/>
    <property type="match status" value="1"/>
</dbReference>
<dbReference type="Gene3D" id="3.30.1330.40">
    <property type="entry name" value="RutC-like"/>
    <property type="match status" value="1"/>
</dbReference>
<dbReference type="Proteomes" id="UP000198925">
    <property type="component" value="Unassembled WGS sequence"/>
</dbReference>
<name>A0A1G6KMM7_9PROT</name>
<dbReference type="InterPro" id="IPR035959">
    <property type="entry name" value="RutC-like_sf"/>
</dbReference>
<organism evidence="1 2">
    <name type="scientific">Belnapia rosea</name>
    <dbReference type="NCBI Taxonomy" id="938405"/>
    <lineage>
        <taxon>Bacteria</taxon>
        <taxon>Pseudomonadati</taxon>
        <taxon>Pseudomonadota</taxon>
        <taxon>Alphaproteobacteria</taxon>
        <taxon>Acetobacterales</taxon>
        <taxon>Roseomonadaceae</taxon>
        <taxon>Belnapia</taxon>
    </lineage>
</organism>
<protein>
    <submittedName>
        <fullName evidence="1">Enamine deaminase RidA, house cleaning of reactive enamine intermediates, YjgF/YER057c/UK114 family</fullName>
    </submittedName>
</protein>
<dbReference type="OrthoDB" id="9808943at2"/>
<dbReference type="GO" id="GO:0005829">
    <property type="term" value="C:cytosol"/>
    <property type="evidence" value="ECO:0007669"/>
    <property type="project" value="TreeGrafter"/>
</dbReference>
<dbReference type="AlphaFoldDB" id="A0A1G6KMM7"/>
<gene>
    <name evidence="1" type="ORF">SAMN04487779_1001574</name>
</gene>
<reference evidence="1 2" key="1">
    <citation type="submission" date="2016-10" db="EMBL/GenBank/DDBJ databases">
        <authorList>
            <person name="de Groot N.N."/>
        </authorList>
    </citation>
    <scope>NUCLEOTIDE SEQUENCE [LARGE SCALE GENOMIC DNA]</scope>
    <source>
        <strain evidence="1 2">CPCC 100156</strain>
    </source>
</reference>
<dbReference type="InterPro" id="IPR006175">
    <property type="entry name" value="YjgF/YER057c/UK114"/>
</dbReference>
<dbReference type="GO" id="GO:0019239">
    <property type="term" value="F:deaminase activity"/>
    <property type="evidence" value="ECO:0007669"/>
    <property type="project" value="TreeGrafter"/>
</dbReference>
<proteinExistence type="predicted"/>
<evidence type="ECO:0000313" key="2">
    <source>
        <dbReference type="Proteomes" id="UP000198925"/>
    </source>
</evidence>
<dbReference type="RefSeq" id="WP_090560855.1">
    <property type="nucleotide sequence ID" value="NZ_FMXZ01000001.1"/>
</dbReference>